<evidence type="ECO:0000313" key="1">
    <source>
        <dbReference type="EMBL" id="ETX00925.1"/>
    </source>
</evidence>
<accession>W4LST5</accession>
<name>W4LST5_9BACT</name>
<evidence type="ECO:0008006" key="3">
    <source>
        <dbReference type="Google" id="ProtNLM"/>
    </source>
</evidence>
<gene>
    <name evidence="1" type="ORF">ETSY2_38110</name>
</gene>
<dbReference type="Gene3D" id="2.60.120.200">
    <property type="match status" value="1"/>
</dbReference>
<evidence type="ECO:0000313" key="2">
    <source>
        <dbReference type="Proteomes" id="UP000019140"/>
    </source>
</evidence>
<proteinExistence type="predicted"/>
<comment type="caution">
    <text evidence="1">The sequence shown here is derived from an EMBL/GenBank/DDBJ whole genome shotgun (WGS) entry which is preliminary data.</text>
</comment>
<keyword evidence="2" id="KW-1185">Reference proteome</keyword>
<dbReference type="InterPro" id="IPR013320">
    <property type="entry name" value="ConA-like_dom_sf"/>
</dbReference>
<reference evidence="1 2" key="1">
    <citation type="journal article" date="2014" name="Nature">
        <title>An environmental bacterial taxon with a large and distinct metabolic repertoire.</title>
        <authorList>
            <person name="Wilson M.C."/>
            <person name="Mori T."/>
            <person name="Ruckert C."/>
            <person name="Uria A.R."/>
            <person name="Helf M.J."/>
            <person name="Takada K."/>
            <person name="Gernert C."/>
            <person name="Steffens U.A."/>
            <person name="Heycke N."/>
            <person name="Schmitt S."/>
            <person name="Rinke C."/>
            <person name="Helfrich E.J."/>
            <person name="Brachmann A.O."/>
            <person name="Gurgui C."/>
            <person name="Wakimoto T."/>
            <person name="Kracht M."/>
            <person name="Crusemann M."/>
            <person name="Hentschel U."/>
            <person name="Abe I."/>
            <person name="Matsunaga S."/>
            <person name="Kalinowski J."/>
            <person name="Takeyama H."/>
            <person name="Piel J."/>
        </authorList>
    </citation>
    <scope>NUCLEOTIDE SEQUENCE [LARGE SCALE GENOMIC DNA]</scope>
    <source>
        <strain evidence="2">TSY2</strain>
    </source>
</reference>
<dbReference type="SUPFAM" id="SSF49899">
    <property type="entry name" value="Concanavalin A-like lectins/glucanases"/>
    <property type="match status" value="1"/>
</dbReference>
<sequence>MDGVKDYNGTRDILDPNEWAHVTAVMDSDFDVQFYVNGEFIETVAGSRPGRQSFDVTYLGSLDDELQFFLGEMRDVRVYDTELTPDRIVMLARV</sequence>
<dbReference type="Pfam" id="PF13385">
    <property type="entry name" value="Laminin_G_3"/>
    <property type="match status" value="1"/>
</dbReference>
<protein>
    <recommendedName>
        <fullName evidence="3">LamG-like jellyroll fold domain-containing protein</fullName>
    </recommendedName>
</protein>
<dbReference type="HOGENOM" id="CLU_2380866_0_0_7"/>
<dbReference type="AlphaFoldDB" id="W4LST5"/>
<dbReference type="Proteomes" id="UP000019140">
    <property type="component" value="Unassembled WGS sequence"/>
</dbReference>
<organism evidence="1 2">
    <name type="scientific">Candidatus Entotheonella gemina</name>
    <dbReference type="NCBI Taxonomy" id="1429439"/>
    <lineage>
        <taxon>Bacteria</taxon>
        <taxon>Pseudomonadati</taxon>
        <taxon>Nitrospinota/Tectimicrobiota group</taxon>
        <taxon>Candidatus Tectimicrobiota</taxon>
        <taxon>Candidatus Entotheonellia</taxon>
        <taxon>Candidatus Entotheonellales</taxon>
        <taxon>Candidatus Entotheonellaceae</taxon>
        <taxon>Candidatus Entotheonella</taxon>
    </lineage>
</organism>
<dbReference type="EMBL" id="AZHX01001678">
    <property type="protein sequence ID" value="ETX00925.1"/>
    <property type="molecule type" value="Genomic_DNA"/>
</dbReference>